<dbReference type="AlphaFoldDB" id="A0A1B2DVQ4"/>
<name>A0A1B2DVQ4_9BACL</name>
<evidence type="ECO:0000313" key="4">
    <source>
        <dbReference type="EMBL" id="ANY71802.1"/>
    </source>
</evidence>
<evidence type="ECO:0000256" key="3">
    <source>
        <dbReference type="PROSITE-ProRule" id="PRU00339"/>
    </source>
</evidence>
<dbReference type="RefSeq" id="WP_099476793.1">
    <property type="nucleotide sequence ID" value="NZ_CP016809.1"/>
</dbReference>
<feature type="repeat" description="TPR" evidence="3">
    <location>
        <begin position="3"/>
        <end position="36"/>
    </location>
</feature>
<evidence type="ECO:0000256" key="1">
    <source>
        <dbReference type="ARBA" id="ARBA00022737"/>
    </source>
</evidence>
<dbReference type="SUPFAM" id="SSF48452">
    <property type="entry name" value="TPR-like"/>
    <property type="match status" value="1"/>
</dbReference>
<dbReference type="PROSITE" id="PS50005">
    <property type="entry name" value="TPR"/>
    <property type="match status" value="3"/>
</dbReference>
<dbReference type="Gene3D" id="1.25.40.10">
    <property type="entry name" value="Tetratricopeptide repeat domain"/>
    <property type="match status" value="2"/>
</dbReference>
<dbReference type="InterPro" id="IPR050498">
    <property type="entry name" value="Ycf3"/>
</dbReference>
<gene>
    <name evidence="4" type="ORF">BBD41_03945</name>
</gene>
<dbReference type="KEGG" id="pib:BBD41_03945"/>
<sequence>MKSETYIQKAYRCILQNDFEEALRWFEEAIQANPGDAEVHYRCSITYGRSNRLEMAISHAEEAVRLQPDKPEYALHLQHIKAAELVQKARKMVEGRTDVTKSELYQAVSHLKSAVAMDPLHSQAYVWLALVYSELNEHALAIATLREVIALFPQESSLQHIMEELKQRLKSYLQEPASDRKRGHENGR</sequence>
<dbReference type="Pfam" id="PF14559">
    <property type="entry name" value="TPR_19"/>
    <property type="match status" value="1"/>
</dbReference>
<accession>A0A1B2DVQ4</accession>
<reference evidence="4" key="1">
    <citation type="submission" date="2016-08" db="EMBL/GenBank/DDBJ databases">
        <title>Complete Genome Seqeunce of Paenibacillus sp. nov. IHBB 9852 from high altitute lake of Indian trans-Himalayas.</title>
        <authorList>
            <person name="Kiran S."/>
            <person name="Swarnkar M.K."/>
            <person name="Rana A."/>
            <person name="Tewari R."/>
            <person name="Gulati A."/>
        </authorList>
    </citation>
    <scope>NUCLEOTIDE SEQUENCE [LARGE SCALE GENOMIC DNA]</scope>
    <source>
        <strain evidence="4">IHBB 9852</strain>
    </source>
</reference>
<feature type="repeat" description="TPR" evidence="3">
    <location>
        <begin position="37"/>
        <end position="70"/>
    </location>
</feature>
<dbReference type="InterPro" id="IPR019734">
    <property type="entry name" value="TPR_rpt"/>
</dbReference>
<keyword evidence="1" id="KW-0677">Repeat</keyword>
<dbReference type="PANTHER" id="PTHR44858:SF1">
    <property type="entry name" value="UDP-N-ACETYLGLUCOSAMINE--PEPTIDE N-ACETYLGLUCOSAMINYLTRANSFERASE SPINDLY-RELATED"/>
    <property type="match status" value="1"/>
</dbReference>
<proteinExistence type="predicted"/>
<keyword evidence="2 3" id="KW-0802">TPR repeat</keyword>
<dbReference type="PANTHER" id="PTHR44858">
    <property type="entry name" value="TETRATRICOPEPTIDE REPEAT PROTEIN 6"/>
    <property type="match status" value="1"/>
</dbReference>
<evidence type="ECO:0000256" key="2">
    <source>
        <dbReference type="ARBA" id="ARBA00022803"/>
    </source>
</evidence>
<dbReference type="EMBL" id="CP016809">
    <property type="protein sequence ID" value="ANY71802.1"/>
    <property type="molecule type" value="Genomic_DNA"/>
</dbReference>
<dbReference type="Pfam" id="PF13432">
    <property type="entry name" value="TPR_16"/>
    <property type="match status" value="1"/>
</dbReference>
<dbReference type="InterPro" id="IPR011990">
    <property type="entry name" value="TPR-like_helical_dom_sf"/>
</dbReference>
<feature type="repeat" description="TPR" evidence="3">
    <location>
        <begin position="122"/>
        <end position="155"/>
    </location>
</feature>
<organism evidence="4">
    <name type="scientific">Paenibacillus ihbetae</name>
    <dbReference type="NCBI Taxonomy" id="1870820"/>
    <lineage>
        <taxon>Bacteria</taxon>
        <taxon>Bacillati</taxon>
        <taxon>Bacillota</taxon>
        <taxon>Bacilli</taxon>
        <taxon>Bacillales</taxon>
        <taxon>Paenibacillaceae</taxon>
        <taxon>Paenibacillus</taxon>
    </lineage>
</organism>
<dbReference type="SMART" id="SM00028">
    <property type="entry name" value="TPR"/>
    <property type="match status" value="3"/>
</dbReference>
<protein>
    <submittedName>
        <fullName evidence="4">Uncharacterized protein</fullName>
    </submittedName>
</protein>